<organism evidence="1 2">
    <name type="scientific">Melastoma candidum</name>
    <dbReference type="NCBI Taxonomy" id="119954"/>
    <lineage>
        <taxon>Eukaryota</taxon>
        <taxon>Viridiplantae</taxon>
        <taxon>Streptophyta</taxon>
        <taxon>Embryophyta</taxon>
        <taxon>Tracheophyta</taxon>
        <taxon>Spermatophyta</taxon>
        <taxon>Magnoliopsida</taxon>
        <taxon>eudicotyledons</taxon>
        <taxon>Gunneridae</taxon>
        <taxon>Pentapetalae</taxon>
        <taxon>rosids</taxon>
        <taxon>malvids</taxon>
        <taxon>Myrtales</taxon>
        <taxon>Melastomataceae</taxon>
        <taxon>Melastomatoideae</taxon>
        <taxon>Melastomateae</taxon>
        <taxon>Melastoma</taxon>
    </lineage>
</organism>
<name>A0ACB9RJH6_9MYRT</name>
<proteinExistence type="predicted"/>
<evidence type="ECO:0000313" key="1">
    <source>
        <dbReference type="EMBL" id="KAI4379140.1"/>
    </source>
</evidence>
<reference evidence="2" key="1">
    <citation type="journal article" date="2023" name="Front. Plant Sci.">
        <title>Chromosomal-level genome assembly of Melastoma candidum provides insights into trichome evolution.</title>
        <authorList>
            <person name="Zhong Y."/>
            <person name="Wu W."/>
            <person name="Sun C."/>
            <person name="Zou P."/>
            <person name="Liu Y."/>
            <person name="Dai S."/>
            <person name="Zhou R."/>
        </authorList>
    </citation>
    <scope>NUCLEOTIDE SEQUENCE [LARGE SCALE GENOMIC DNA]</scope>
</reference>
<dbReference type="EMBL" id="CM042882">
    <property type="protein sequence ID" value="KAI4379140.1"/>
    <property type="molecule type" value="Genomic_DNA"/>
</dbReference>
<keyword evidence="2" id="KW-1185">Reference proteome</keyword>
<sequence>MARCCPLLFLIVLLPSVLEAGAVVKKGSYEGCGVARCSDGGPSISYPFYLSGKDYCGYPGFEINCTEDGTTSFEGYVVQSISYVDQLIHVINEDAVQGFCTRKEPKWLPLTFESAFIIQRTNFQLCFYNCTNSKNLPKSFKGCPSNHSFVTLTQHPEQTWDNKTSQCMLSGIIPVDLREGDRNKSVETLDYKSLLENGITLDWSSLLAFSSCKECHQSGGRCGQSDSSDLACFCPDGTSHGDNCNQGTRWRWRKVEHGIAAGGVLIALSIIGTVTYCIRKKSWPVARRKQNGSSWPKDVDVLMRSNGLPVWPRRYKYRDLKKLTNAFSDKLGEGGYGKVYKGKLREEDNFVAVKILKECKGDGEEFVNEVASIGRTAHVNIVRLLGFCYEGNKRALIYEYMPNGSLDKFLPLPTKVSPDCPLDWETLHRIALGVARGLEYLHRGCNTRILHFDIKPQNILLDSDFTPKISDFGLARLCKGGESIVSMIGARGTIGYIAPEVVSRCFGSVSNKSDVYSYGMLVFEMIGGKNKSSVEASRSSEVYFPEWVYNHLESGRALWMPGIYTEEDEGMARKMMLVSLWCIQPNPSGRPSMSRVIEMLEGSVQMMEVPPKPFLKSPPRPSPEACRATASTTWSF</sequence>
<protein>
    <submittedName>
        <fullName evidence="1">Uncharacterized protein</fullName>
    </submittedName>
</protein>
<dbReference type="Proteomes" id="UP001057402">
    <property type="component" value="Chromosome 3"/>
</dbReference>
<gene>
    <name evidence="1" type="ORF">MLD38_005475</name>
</gene>
<evidence type="ECO:0000313" key="2">
    <source>
        <dbReference type="Proteomes" id="UP001057402"/>
    </source>
</evidence>
<accession>A0ACB9RJH6</accession>
<comment type="caution">
    <text evidence="1">The sequence shown here is derived from an EMBL/GenBank/DDBJ whole genome shotgun (WGS) entry which is preliminary data.</text>
</comment>